<accession>A0ABD2BGK1</accession>
<evidence type="ECO:0000313" key="2">
    <source>
        <dbReference type="Proteomes" id="UP001607302"/>
    </source>
</evidence>
<keyword evidence="2" id="KW-1185">Reference proteome</keyword>
<sequence>MKFFIKIQNILLFISKHYIILFDSRRKKKKSNVLVTFGIIKRPWIAGLLRMREDRRVKKNDTLKRSYNVNKMNKVIYEYLSSTHVYCLLLGPDMSSRITE</sequence>
<protein>
    <submittedName>
        <fullName evidence="1">Uncharacterized protein</fullName>
    </submittedName>
</protein>
<comment type="caution">
    <text evidence="1">The sequence shown here is derived from an EMBL/GenBank/DDBJ whole genome shotgun (WGS) entry which is preliminary data.</text>
</comment>
<reference evidence="1 2" key="1">
    <citation type="journal article" date="2024" name="Ann. Entomol. Soc. Am.">
        <title>Genomic analyses of the southern and eastern yellowjacket wasps (Hymenoptera: Vespidae) reveal evolutionary signatures of social life.</title>
        <authorList>
            <person name="Catto M.A."/>
            <person name="Caine P.B."/>
            <person name="Orr S.E."/>
            <person name="Hunt B.G."/>
            <person name="Goodisman M.A.D."/>
        </authorList>
    </citation>
    <scope>NUCLEOTIDE SEQUENCE [LARGE SCALE GENOMIC DNA]</scope>
    <source>
        <strain evidence="1">233</strain>
        <tissue evidence="1">Head and thorax</tissue>
    </source>
</reference>
<organism evidence="1 2">
    <name type="scientific">Vespula squamosa</name>
    <name type="common">Southern yellow jacket</name>
    <name type="synonym">Wasp</name>
    <dbReference type="NCBI Taxonomy" id="30214"/>
    <lineage>
        <taxon>Eukaryota</taxon>
        <taxon>Metazoa</taxon>
        <taxon>Ecdysozoa</taxon>
        <taxon>Arthropoda</taxon>
        <taxon>Hexapoda</taxon>
        <taxon>Insecta</taxon>
        <taxon>Pterygota</taxon>
        <taxon>Neoptera</taxon>
        <taxon>Endopterygota</taxon>
        <taxon>Hymenoptera</taxon>
        <taxon>Apocrita</taxon>
        <taxon>Aculeata</taxon>
        <taxon>Vespoidea</taxon>
        <taxon>Vespidae</taxon>
        <taxon>Vespinae</taxon>
        <taxon>Vespula</taxon>
    </lineage>
</organism>
<name>A0ABD2BGK1_VESSQ</name>
<dbReference type="EMBL" id="JAUDFV010000102">
    <property type="protein sequence ID" value="KAL2731886.1"/>
    <property type="molecule type" value="Genomic_DNA"/>
</dbReference>
<dbReference type="AlphaFoldDB" id="A0ABD2BGK1"/>
<dbReference type="Proteomes" id="UP001607302">
    <property type="component" value="Unassembled WGS sequence"/>
</dbReference>
<proteinExistence type="predicted"/>
<evidence type="ECO:0000313" key="1">
    <source>
        <dbReference type="EMBL" id="KAL2731886.1"/>
    </source>
</evidence>
<gene>
    <name evidence="1" type="ORF">V1478_004574</name>
</gene>